<protein>
    <submittedName>
        <fullName evidence="1">Uncharacterized protein</fullName>
    </submittedName>
</protein>
<accession>A0A2P2QSK6</accession>
<name>A0A2P2QSK6_RHIMU</name>
<sequence length="21" mass="2494">MARTLTLFLLPRIRTNLRNPP</sequence>
<dbReference type="EMBL" id="GGEC01089441">
    <property type="protein sequence ID" value="MBX69925.1"/>
    <property type="molecule type" value="Transcribed_RNA"/>
</dbReference>
<proteinExistence type="predicted"/>
<reference evidence="1" key="1">
    <citation type="submission" date="2018-02" db="EMBL/GenBank/DDBJ databases">
        <title>Rhizophora mucronata_Transcriptome.</title>
        <authorList>
            <person name="Meera S.P."/>
            <person name="Sreeshan A."/>
            <person name="Augustine A."/>
        </authorList>
    </citation>
    <scope>NUCLEOTIDE SEQUENCE</scope>
    <source>
        <tissue evidence="1">Leaf</tissue>
    </source>
</reference>
<dbReference type="AlphaFoldDB" id="A0A2P2QSK6"/>
<organism evidence="1">
    <name type="scientific">Rhizophora mucronata</name>
    <name type="common">Asiatic mangrove</name>
    <dbReference type="NCBI Taxonomy" id="61149"/>
    <lineage>
        <taxon>Eukaryota</taxon>
        <taxon>Viridiplantae</taxon>
        <taxon>Streptophyta</taxon>
        <taxon>Embryophyta</taxon>
        <taxon>Tracheophyta</taxon>
        <taxon>Spermatophyta</taxon>
        <taxon>Magnoliopsida</taxon>
        <taxon>eudicotyledons</taxon>
        <taxon>Gunneridae</taxon>
        <taxon>Pentapetalae</taxon>
        <taxon>rosids</taxon>
        <taxon>fabids</taxon>
        <taxon>Malpighiales</taxon>
        <taxon>Rhizophoraceae</taxon>
        <taxon>Rhizophora</taxon>
    </lineage>
</organism>
<evidence type="ECO:0000313" key="1">
    <source>
        <dbReference type="EMBL" id="MBX69925.1"/>
    </source>
</evidence>